<gene>
    <name evidence="7" type="ORF">SDC9_137421</name>
</gene>
<proteinExistence type="predicted"/>
<dbReference type="GO" id="GO:0005886">
    <property type="term" value="C:plasma membrane"/>
    <property type="evidence" value="ECO:0007669"/>
    <property type="project" value="UniProtKB-SubCell"/>
</dbReference>
<evidence type="ECO:0000256" key="3">
    <source>
        <dbReference type="ARBA" id="ARBA00022692"/>
    </source>
</evidence>
<dbReference type="InterPro" id="IPR011701">
    <property type="entry name" value="MFS"/>
</dbReference>
<feature type="transmembrane region" description="Helical" evidence="6">
    <location>
        <begin position="37"/>
        <end position="55"/>
    </location>
</feature>
<dbReference type="PANTHER" id="PTHR23513">
    <property type="entry name" value="INTEGRAL MEMBRANE EFFLUX PROTEIN-RELATED"/>
    <property type="match status" value="1"/>
</dbReference>
<evidence type="ECO:0000256" key="4">
    <source>
        <dbReference type="ARBA" id="ARBA00022989"/>
    </source>
</evidence>
<comment type="caution">
    <text evidence="7">The sequence shown here is derived from an EMBL/GenBank/DDBJ whole genome shotgun (WGS) entry which is preliminary data.</text>
</comment>
<dbReference type="EMBL" id="VSSQ01037576">
    <property type="protein sequence ID" value="MPM90300.1"/>
    <property type="molecule type" value="Genomic_DNA"/>
</dbReference>
<feature type="transmembrane region" description="Helical" evidence="6">
    <location>
        <begin position="118"/>
        <end position="143"/>
    </location>
</feature>
<keyword evidence="4 6" id="KW-1133">Transmembrane helix</keyword>
<feature type="transmembrane region" description="Helical" evidence="6">
    <location>
        <begin position="149"/>
        <end position="171"/>
    </location>
</feature>
<evidence type="ECO:0000256" key="5">
    <source>
        <dbReference type="ARBA" id="ARBA00023136"/>
    </source>
</evidence>
<evidence type="ECO:0000256" key="6">
    <source>
        <dbReference type="SAM" id="Phobius"/>
    </source>
</evidence>
<dbReference type="Pfam" id="PF07690">
    <property type="entry name" value="MFS_1"/>
    <property type="match status" value="1"/>
</dbReference>
<accession>A0A645DLH8</accession>
<dbReference type="SUPFAM" id="SSF103473">
    <property type="entry name" value="MFS general substrate transporter"/>
    <property type="match status" value="1"/>
</dbReference>
<evidence type="ECO:0000313" key="7">
    <source>
        <dbReference type="EMBL" id="MPM90300.1"/>
    </source>
</evidence>
<organism evidence="7">
    <name type="scientific">bioreactor metagenome</name>
    <dbReference type="NCBI Taxonomy" id="1076179"/>
    <lineage>
        <taxon>unclassified sequences</taxon>
        <taxon>metagenomes</taxon>
        <taxon>ecological metagenomes</taxon>
    </lineage>
</organism>
<dbReference type="Gene3D" id="1.20.1250.20">
    <property type="entry name" value="MFS general substrate transporter like domains"/>
    <property type="match status" value="1"/>
</dbReference>
<evidence type="ECO:0000256" key="2">
    <source>
        <dbReference type="ARBA" id="ARBA00022475"/>
    </source>
</evidence>
<dbReference type="InterPro" id="IPR036259">
    <property type="entry name" value="MFS_trans_sf"/>
</dbReference>
<dbReference type="PANTHER" id="PTHR23513:SF6">
    <property type="entry name" value="MAJOR FACILITATOR SUPERFAMILY ASSOCIATED DOMAIN-CONTAINING PROTEIN"/>
    <property type="match status" value="1"/>
</dbReference>
<keyword evidence="2" id="KW-1003">Cell membrane</keyword>
<dbReference type="AlphaFoldDB" id="A0A645DLH8"/>
<reference evidence="7" key="1">
    <citation type="submission" date="2019-08" db="EMBL/GenBank/DDBJ databases">
        <authorList>
            <person name="Kucharzyk K."/>
            <person name="Murdoch R.W."/>
            <person name="Higgins S."/>
            <person name="Loffler F."/>
        </authorList>
    </citation>
    <scope>NUCLEOTIDE SEQUENCE</scope>
</reference>
<keyword evidence="3 6" id="KW-0812">Transmembrane</keyword>
<feature type="transmembrane region" description="Helical" evidence="6">
    <location>
        <begin position="206"/>
        <end position="225"/>
    </location>
</feature>
<protein>
    <recommendedName>
        <fullName evidence="8">Major facilitator superfamily (MFS) profile domain-containing protein</fullName>
    </recommendedName>
</protein>
<keyword evidence="5 6" id="KW-0472">Membrane</keyword>
<evidence type="ECO:0000256" key="1">
    <source>
        <dbReference type="ARBA" id="ARBA00004651"/>
    </source>
</evidence>
<name>A0A645DLH8_9ZZZZ</name>
<feature type="transmembrane region" description="Helical" evidence="6">
    <location>
        <begin position="245"/>
        <end position="264"/>
    </location>
</feature>
<feature type="transmembrane region" description="Helical" evidence="6">
    <location>
        <begin position="183"/>
        <end position="200"/>
    </location>
</feature>
<feature type="transmembrane region" description="Helical" evidence="6">
    <location>
        <begin position="270"/>
        <end position="291"/>
    </location>
</feature>
<dbReference type="GO" id="GO:0022857">
    <property type="term" value="F:transmembrane transporter activity"/>
    <property type="evidence" value="ECO:0007669"/>
    <property type="project" value="InterPro"/>
</dbReference>
<evidence type="ECO:0008006" key="8">
    <source>
        <dbReference type="Google" id="ProtNLM"/>
    </source>
</evidence>
<sequence length="303" mass="33728">MFLSITILIGSIDGIYRVTYDSLFPTLVDKENYHKAFSIYSVISPLSTVMIPVAAILYESIGLSLIFLIDALSFLIAAICETQIKGGDFHSTKNTINLQSYLKDFKEGLSYIICEKGLFYITLYYAISAFAFGTSLTIVLPYFKTTAGLGVVMYTFVMAFNIIGRIVSGLFQYRFTSLGKSRFKLMITVCTIIAVVEAFYLFTPVIAMVILCFISGFLAIISNNIKSSSTQKYVPDYIRGRFNGASQMINTLGSSIGSLLSGALAEIIPLRFVIVIFMMINMFSVYFVIFLHKADVSLVYDIK</sequence>
<comment type="subcellular location">
    <subcellularLocation>
        <location evidence="1">Cell membrane</location>
        <topology evidence="1">Multi-pass membrane protein</topology>
    </subcellularLocation>
</comment>
<feature type="transmembrane region" description="Helical" evidence="6">
    <location>
        <begin position="61"/>
        <end position="80"/>
    </location>
</feature>